<name>A0ABD1QKQ6_9LAMI</name>
<dbReference type="PANTHER" id="PTHR33981:SF3">
    <property type="entry name" value="EXPRESSED PROTEIN"/>
    <property type="match status" value="1"/>
</dbReference>
<protein>
    <submittedName>
        <fullName evidence="2">HSP20-like chaperones superfamily protein</fullName>
    </submittedName>
</protein>
<dbReference type="Proteomes" id="UP001604336">
    <property type="component" value="Unassembled WGS sequence"/>
</dbReference>
<proteinExistence type="predicted"/>
<evidence type="ECO:0000313" key="2">
    <source>
        <dbReference type="EMBL" id="KAL2476809.1"/>
    </source>
</evidence>
<evidence type="ECO:0000259" key="1">
    <source>
        <dbReference type="Pfam" id="PF26145"/>
    </source>
</evidence>
<sequence length="249" mass="28617">MENHHPSTLLSMDSSASSSHNELDLDMYGQIVLTRPPDINLPLSVERSPPPQPWNPEHCDILDVGLGSQMNKTESFLSVPKVGRKCAKRIDSIWGSWFFFNFYFEPVPNEKSKAKIIRDGNRVYGFDKSDLKTDLVQHDMDGFRNRLSVLRKARLLTKLLVLQIDSKEDRIGSASKLLRYPLRSATKPKEEKPPLVYSSNFSTHKRSNRYISEKLLIFPQRKLEEDGQLLPEFADAEERELFEALNLQA</sequence>
<feature type="domain" description="DUF8041" evidence="1">
    <location>
        <begin position="85"/>
        <end position="142"/>
    </location>
</feature>
<evidence type="ECO:0000313" key="3">
    <source>
        <dbReference type="Proteomes" id="UP001604336"/>
    </source>
</evidence>
<dbReference type="PANTHER" id="PTHR33981">
    <property type="entry name" value="EXPRESSED PROTEIN"/>
    <property type="match status" value="1"/>
</dbReference>
<dbReference type="AlphaFoldDB" id="A0ABD1QKQ6"/>
<accession>A0ABD1QKQ6</accession>
<reference evidence="3" key="1">
    <citation type="submission" date="2024-07" db="EMBL/GenBank/DDBJ databases">
        <title>Two chromosome-level genome assemblies of Korean endemic species Abeliophyllum distichum and Forsythia ovata (Oleaceae).</title>
        <authorList>
            <person name="Jang H."/>
        </authorList>
    </citation>
    <scope>NUCLEOTIDE SEQUENCE [LARGE SCALE GENOMIC DNA]</scope>
</reference>
<comment type="caution">
    <text evidence="2">The sequence shown here is derived from an EMBL/GenBank/DDBJ whole genome shotgun (WGS) entry which is preliminary data.</text>
</comment>
<dbReference type="Pfam" id="PF26145">
    <property type="entry name" value="DUF8041"/>
    <property type="match status" value="1"/>
</dbReference>
<organism evidence="2 3">
    <name type="scientific">Abeliophyllum distichum</name>
    <dbReference type="NCBI Taxonomy" id="126358"/>
    <lineage>
        <taxon>Eukaryota</taxon>
        <taxon>Viridiplantae</taxon>
        <taxon>Streptophyta</taxon>
        <taxon>Embryophyta</taxon>
        <taxon>Tracheophyta</taxon>
        <taxon>Spermatophyta</taxon>
        <taxon>Magnoliopsida</taxon>
        <taxon>eudicotyledons</taxon>
        <taxon>Gunneridae</taxon>
        <taxon>Pentapetalae</taxon>
        <taxon>asterids</taxon>
        <taxon>lamiids</taxon>
        <taxon>Lamiales</taxon>
        <taxon>Oleaceae</taxon>
        <taxon>Forsythieae</taxon>
        <taxon>Abeliophyllum</taxon>
    </lineage>
</organism>
<keyword evidence="3" id="KW-1185">Reference proteome</keyword>
<gene>
    <name evidence="2" type="ORF">Adt_37545</name>
</gene>
<dbReference type="InterPro" id="IPR058354">
    <property type="entry name" value="DUF8041"/>
</dbReference>
<dbReference type="EMBL" id="JBFOLK010000011">
    <property type="protein sequence ID" value="KAL2476809.1"/>
    <property type="molecule type" value="Genomic_DNA"/>
</dbReference>